<feature type="region of interest" description="Disordered" evidence="1">
    <location>
        <begin position="69"/>
        <end position="96"/>
    </location>
</feature>
<name>A0A6M3ILI7_9ZZZZ</name>
<dbReference type="EMBL" id="MT141312">
    <property type="protein sequence ID" value="QJA58195.1"/>
    <property type="molecule type" value="Genomic_DNA"/>
</dbReference>
<evidence type="ECO:0000256" key="1">
    <source>
        <dbReference type="SAM" id="MobiDB-lite"/>
    </source>
</evidence>
<gene>
    <name evidence="2" type="ORF">MM415B01486_0017</name>
</gene>
<accession>A0A6M3ILI7</accession>
<proteinExistence type="predicted"/>
<feature type="compositionally biased region" description="Low complexity" evidence="1">
    <location>
        <begin position="75"/>
        <end position="85"/>
    </location>
</feature>
<organism evidence="2">
    <name type="scientific">viral metagenome</name>
    <dbReference type="NCBI Taxonomy" id="1070528"/>
    <lineage>
        <taxon>unclassified sequences</taxon>
        <taxon>metagenomes</taxon>
        <taxon>organismal metagenomes</taxon>
    </lineage>
</organism>
<protein>
    <submittedName>
        <fullName evidence="2">Uncharacterized protein</fullName>
    </submittedName>
</protein>
<dbReference type="AlphaFoldDB" id="A0A6M3ILI7"/>
<sequence>MSDDLEHERERLLGERRAARAEMRDIDARAEAARTALATAVDIRAAAAEAEAAAAELLDNLTRQRAEARTRDKTALAGLRALPAPRRTDATDEDSPVLRRLARDHRPVRVPVDEQLG</sequence>
<reference evidence="2" key="1">
    <citation type="submission" date="2020-03" db="EMBL/GenBank/DDBJ databases">
        <title>The deep terrestrial virosphere.</title>
        <authorList>
            <person name="Holmfeldt K."/>
            <person name="Nilsson E."/>
            <person name="Simone D."/>
            <person name="Lopez-Fernandez M."/>
            <person name="Wu X."/>
            <person name="de Brujin I."/>
            <person name="Lundin D."/>
            <person name="Andersson A."/>
            <person name="Bertilsson S."/>
            <person name="Dopson M."/>
        </authorList>
    </citation>
    <scope>NUCLEOTIDE SEQUENCE</scope>
    <source>
        <strain evidence="2">MM415B01486</strain>
    </source>
</reference>
<evidence type="ECO:0000313" key="2">
    <source>
        <dbReference type="EMBL" id="QJA58195.1"/>
    </source>
</evidence>